<dbReference type="Proteomes" id="UP000001075">
    <property type="component" value="Unassembled WGS sequence"/>
</dbReference>
<evidence type="ECO:0000313" key="2">
    <source>
        <dbReference type="Proteomes" id="UP000001075"/>
    </source>
</evidence>
<gene>
    <name evidence="1" type="ORF">I79_021557</name>
</gene>
<organism evidence="1 2">
    <name type="scientific">Cricetulus griseus</name>
    <name type="common">Chinese hamster</name>
    <name type="synonym">Cricetulus barabensis griseus</name>
    <dbReference type="NCBI Taxonomy" id="10029"/>
    <lineage>
        <taxon>Eukaryota</taxon>
        <taxon>Metazoa</taxon>
        <taxon>Chordata</taxon>
        <taxon>Craniata</taxon>
        <taxon>Vertebrata</taxon>
        <taxon>Euteleostomi</taxon>
        <taxon>Mammalia</taxon>
        <taxon>Eutheria</taxon>
        <taxon>Euarchontoglires</taxon>
        <taxon>Glires</taxon>
        <taxon>Rodentia</taxon>
        <taxon>Myomorpha</taxon>
        <taxon>Muroidea</taxon>
        <taxon>Cricetidae</taxon>
        <taxon>Cricetinae</taxon>
        <taxon>Cricetulus</taxon>
    </lineage>
</organism>
<sequence length="57" mass="6398">MVEKQKQNGLCAVERGRSAETKTVENRLMWVACLLPWTRLTSGPIFPQKTILLPGPC</sequence>
<protein>
    <submittedName>
        <fullName evidence="1">Uncharacterized protein</fullName>
    </submittedName>
</protein>
<proteinExistence type="predicted"/>
<accession>G3ICZ6</accession>
<dbReference type="EMBL" id="JH001981">
    <property type="protein sequence ID" value="EGV96750.1"/>
    <property type="molecule type" value="Genomic_DNA"/>
</dbReference>
<reference evidence="2" key="1">
    <citation type="journal article" date="2011" name="Nat. Biotechnol.">
        <title>The genomic sequence of the Chinese hamster ovary (CHO)-K1 cell line.</title>
        <authorList>
            <person name="Xu X."/>
            <person name="Nagarajan H."/>
            <person name="Lewis N.E."/>
            <person name="Pan S."/>
            <person name="Cai Z."/>
            <person name="Liu X."/>
            <person name="Chen W."/>
            <person name="Xie M."/>
            <person name="Wang W."/>
            <person name="Hammond S."/>
            <person name="Andersen M.R."/>
            <person name="Neff N."/>
            <person name="Passarelli B."/>
            <person name="Koh W."/>
            <person name="Fan H.C."/>
            <person name="Wang J."/>
            <person name="Gui Y."/>
            <person name="Lee K.H."/>
            <person name="Betenbaugh M.J."/>
            <person name="Quake S.R."/>
            <person name="Famili I."/>
            <person name="Palsson B.O."/>
            <person name="Wang J."/>
        </authorList>
    </citation>
    <scope>NUCLEOTIDE SEQUENCE [LARGE SCALE GENOMIC DNA]</scope>
    <source>
        <strain evidence="2">CHO K1 cell line</strain>
    </source>
</reference>
<evidence type="ECO:0000313" key="1">
    <source>
        <dbReference type="EMBL" id="EGV96750.1"/>
    </source>
</evidence>
<name>G3ICZ6_CRIGR</name>
<dbReference type="AlphaFoldDB" id="G3ICZ6"/>
<dbReference type="InParanoid" id="G3ICZ6"/>